<proteinExistence type="predicted"/>
<dbReference type="InterPro" id="IPR013922">
    <property type="entry name" value="Cyclin_PHO80-like"/>
</dbReference>
<dbReference type="GO" id="GO:0000307">
    <property type="term" value="C:cyclin-dependent protein kinase holoenzyme complex"/>
    <property type="evidence" value="ECO:0007669"/>
    <property type="project" value="TreeGrafter"/>
</dbReference>
<dbReference type="PANTHER" id="PTHR15615:SF32">
    <property type="entry name" value="PROTEIN KINASE COMPLEX COMPONENT, PUTATIVE (AFU_ORTHOLOGUE AFUA_2G07660)-RELATED"/>
    <property type="match status" value="1"/>
</dbReference>
<dbReference type="EMBL" id="QUQM01000002">
    <property type="protein sequence ID" value="KAA8652307.1"/>
    <property type="molecule type" value="Genomic_DNA"/>
</dbReference>
<dbReference type="SUPFAM" id="SSF47954">
    <property type="entry name" value="Cyclin-like"/>
    <property type="match status" value="1"/>
</dbReference>
<dbReference type="CDD" id="cd20558">
    <property type="entry name" value="CYCLIN_ScPCL7-like"/>
    <property type="match status" value="1"/>
</dbReference>
<accession>A0A5M9NCN2</accession>
<protein>
    <recommendedName>
        <fullName evidence="4">Cyclin-like domain-containing protein</fullName>
    </recommendedName>
</protein>
<dbReference type="InterPro" id="IPR036915">
    <property type="entry name" value="Cyclin-like_sf"/>
</dbReference>
<dbReference type="Gene3D" id="1.10.472.10">
    <property type="entry name" value="Cyclin-like"/>
    <property type="match status" value="1"/>
</dbReference>
<evidence type="ECO:0000313" key="3">
    <source>
        <dbReference type="Proteomes" id="UP000324241"/>
    </source>
</evidence>
<dbReference type="RefSeq" id="XP_033431668.1">
    <property type="nucleotide sequence ID" value="XM_033565911.1"/>
</dbReference>
<dbReference type="AlphaFoldDB" id="A0A5M9NCN2"/>
<dbReference type="Proteomes" id="UP000324241">
    <property type="component" value="Unassembled WGS sequence"/>
</dbReference>
<sequence>MCLVDEYTDVYPMEIRSRKVFHRCSLSDGRRTCKHVRVRNHGEFYHAGRVQSRDSPEIASSLLEKPPRTSPSARSRPSKFRVPFIRLSSEADEEQSRYNSRSHRGATRPFVVDFPEDIEWTRQRTEGSNTPRRHTVSPQSKFFFGLGDKEQDDIDCMSRKSYSQHRPRVSRSREERMPIPERDQRPSLAHMVEARNTLHTGSDRDQGMRTGHRRVRFTSEVNYAEPINKNREHNKTADSVHTHQYRFLKERPNTEARTPYLARSIEVTKTFTASRSNRLRPRVIQDGNRRLARAGERIFVEARRRQREDSEFNSYTGRRHWNRQPRRSFSGQRALIMDKGTLNSGQNLAPDLNQISPIRALGLLCASFEVLSRPAMDNSSSSPVWTDRISDTALPSVRGTEFRCSPREYDQMDRDLLQQSILSKRFFSKREPPITLKDYLLRLHRYCPMSTAVYLATSMYITRMVTTERVVSVNPRNMHRLVLAGICVAMKILEDLSYPQSRLAKVGGVTECDLSRLEISFCFLADFELRVDVRMLIIQAAILEQSAISNVDFNE</sequence>
<evidence type="ECO:0000313" key="2">
    <source>
        <dbReference type="EMBL" id="KAA8652307.1"/>
    </source>
</evidence>
<gene>
    <name evidence="2" type="ORF">ATNIH1004_001211</name>
</gene>
<dbReference type="OrthoDB" id="5304883at2759"/>
<evidence type="ECO:0008006" key="4">
    <source>
        <dbReference type="Google" id="ProtNLM"/>
    </source>
</evidence>
<organism evidence="2 3">
    <name type="scientific">Aspergillus tanneri</name>
    <dbReference type="NCBI Taxonomy" id="1220188"/>
    <lineage>
        <taxon>Eukaryota</taxon>
        <taxon>Fungi</taxon>
        <taxon>Dikarya</taxon>
        <taxon>Ascomycota</taxon>
        <taxon>Pezizomycotina</taxon>
        <taxon>Eurotiomycetes</taxon>
        <taxon>Eurotiomycetidae</taxon>
        <taxon>Eurotiales</taxon>
        <taxon>Aspergillaceae</taxon>
        <taxon>Aspergillus</taxon>
        <taxon>Aspergillus subgen. Circumdati</taxon>
    </lineage>
</organism>
<dbReference type="Pfam" id="PF08613">
    <property type="entry name" value="Cyclin"/>
    <property type="match status" value="1"/>
</dbReference>
<dbReference type="GO" id="GO:0005634">
    <property type="term" value="C:nucleus"/>
    <property type="evidence" value="ECO:0007669"/>
    <property type="project" value="TreeGrafter"/>
</dbReference>
<dbReference type="PANTHER" id="PTHR15615">
    <property type="match status" value="1"/>
</dbReference>
<feature type="region of interest" description="Disordered" evidence="1">
    <location>
        <begin position="61"/>
        <end position="81"/>
    </location>
</feature>
<name>A0A5M9NCN2_9EURO</name>
<dbReference type="GeneID" id="54323913"/>
<reference evidence="2 3" key="1">
    <citation type="submission" date="2019-08" db="EMBL/GenBank/DDBJ databases">
        <title>The genome sequence of a newly discovered highly antifungal drug resistant Aspergillus species, Aspergillus tanneri NIH 1004.</title>
        <authorList>
            <person name="Mounaud S."/>
            <person name="Singh I."/>
            <person name="Joardar V."/>
            <person name="Pakala S."/>
            <person name="Pakala S."/>
            <person name="Venepally P."/>
            <person name="Chung J.K."/>
            <person name="Losada L."/>
            <person name="Nierman W.C."/>
        </authorList>
    </citation>
    <scope>NUCLEOTIDE SEQUENCE [LARGE SCALE GENOMIC DNA]</scope>
    <source>
        <strain evidence="2 3">NIH1004</strain>
    </source>
</reference>
<dbReference type="GO" id="GO:0019901">
    <property type="term" value="F:protein kinase binding"/>
    <property type="evidence" value="ECO:0007669"/>
    <property type="project" value="InterPro"/>
</dbReference>
<evidence type="ECO:0000256" key="1">
    <source>
        <dbReference type="SAM" id="MobiDB-lite"/>
    </source>
</evidence>
<comment type="caution">
    <text evidence="2">The sequence shown here is derived from an EMBL/GenBank/DDBJ whole genome shotgun (WGS) entry which is preliminary data.</text>
</comment>
<dbReference type="GO" id="GO:0016538">
    <property type="term" value="F:cyclin-dependent protein serine/threonine kinase regulator activity"/>
    <property type="evidence" value="ECO:0007669"/>
    <property type="project" value="TreeGrafter"/>
</dbReference>